<name>A0A7X0UDR3_9BURK</name>
<proteinExistence type="inferred from homology"/>
<dbReference type="InterPro" id="IPR050389">
    <property type="entry name" value="LysR-type_TF"/>
</dbReference>
<evidence type="ECO:0000259" key="5">
    <source>
        <dbReference type="PROSITE" id="PS50931"/>
    </source>
</evidence>
<dbReference type="GO" id="GO:0003700">
    <property type="term" value="F:DNA-binding transcription factor activity"/>
    <property type="evidence" value="ECO:0007669"/>
    <property type="project" value="InterPro"/>
</dbReference>
<evidence type="ECO:0000313" key="6">
    <source>
        <dbReference type="EMBL" id="MBB6564329.1"/>
    </source>
</evidence>
<organism evidence="6 7">
    <name type="scientific">Acidovorax soli</name>
    <dbReference type="NCBI Taxonomy" id="592050"/>
    <lineage>
        <taxon>Bacteria</taxon>
        <taxon>Pseudomonadati</taxon>
        <taxon>Pseudomonadota</taxon>
        <taxon>Betaproteobacteria</taxon>
        <taxon>Burkholderiales</taxon>
        <taxon>Comamonadaceae</taxon>
        <taxon>Acidovorax</taxon>
    </lineage>
</organism>
<keyword evidence="4" id="KW-0804">Transcription</keyword>
<dbReference type="CDD" id="cd08417">
    <property type="entry name" value="PBP2_Nitroaromatics_like"/>
    <property type="match status" value="1"/>
</dbReference>
<dbReference type="Gene3D" id="1.10.10.10">
    <property type="entry name" value="Winged helix-like DNA-binding domain superfamily/Winged helix DNA-binding domain"/>
    <property type="match status" value="1"/>
</dbReference>
<dbReference type="SUPFAM" id="SSF46785">
    <property type="entry name" value="Winged helix' DNA-binding domain"/>
    <property type="match status" value="1"/>
</dbReference>
<keyword evidence="2" id="KW-0805">Transcription regulation</keyword>
<dbReference type="Pfam" id="PF03466">
    <property type="entry name" value="LysR_substrate"/>
    <property type="match status" value="1"/>
</dbReference>
<dbReference type="PANTHER" id="PTHR30118">
    <property type="entry name" value="HTH-TYPE TRANSCRIPTIONAL REGULATOR LEUO-RELATED"/>
    <property type="match status" value="1"/>
</dbReference>
<dbReference type="PANTHER" id="PTHR30118:SF15">
    <property type="entry name" value="TRANSCRIPTIONAL REGULATORY PROTEIN"/>
    <property type="match status" value="1"/>
</dbReference>
<evidence type="ECO:0000256" key="4">
    <source>
        <dbReference type="ARBA" id="ARBA00023163"/>
    </source>
</evidence>
<dbReference type="PRINTS" id="PR00039">
    <property type="entry name" value="HTHLYSR"/>
</dbReference>
<gene>
    <name evidence="6" type="ORF">HNP48_007056</name>
</gene>
<dbReference type="InterPro" id="IPR036388">
    <property type="entry name" value="WH-like_DNA-bd_sf"/>
</dbReference>
<dbReference type="Pfam" id="PF00126">
    <property type="entry name" value="HTH_1"/>
    <property type="match status" value="1"/>
</dbReference>
<dbReference type="RefSeq" id="WP_184866270.1">
    <property type="nucleotide sequence ID" value="NZ_JACHLK010000037.1"/>
</dbReference>
<dbReference type="InterPro" id="IPR005119">
    <property type="entry name" value="LysR_subst-bd"/>
</dbReference>
<dbReference type="PROSITE" id="PS50931">
    <property type="entry name" value="HTH_LYSR"/>
    <property type="match status" value="1"/>
</dbReference>
<dbReference type="InterPro" id="IPR000847">
    <property type="entry name" value="LysR_HTH_N"/>
</dbReference>
<protein>
    <submittedName>
        <fullName evidence="6">DNA-binding transcriptional LysR family regulator</fullName>
    </submittedName>
</protein>
<dbReference type="GO" id="GO:0003677">
    <property type="term" value="F:DNA binding"/>
    <property type="evidence" value="ECO:0007669"/>
    <property type="project" value="UniProtKB-KW"/>
</dbReference>
<comment type="similarity">
    <text evidence="1">Belongs to the LysR transcriptional regulatory family.</text>
</comment>
<evidence type="ECO:0000256" key="1">
    <source>
        <dbReference type="ARBA" id="ARBA00009437"/>
    </source>
</evidence>
<dbReference type="AlphaFoldDB" id="A0A7X0UDR3"/>
<dbReference type="SUPFAM" id="SSF53850">
    <property type="entry name" value="Periplasmic binding protein-like II"/>
    <property type="match status" value="1"/>
</dbReference>
<dbReference type="Proteomes" id="UP000575083">
    <property type="component" value="Unassembled WGS sequence"/>
</dbReference>
<evidence type="ECO:0000256" key="3">
    <source>
        <dbReference type="ARBA" id="ARBA00023125"/>
    </source>
</evidence>
<dbReference type="InterPro" id="IPR037402">
    <property type="entry name" value="YidZ_PBP2"/>
</dbReference>
<sequence length="308" mass="33975">MGQPDIRGLDLPMLRTFDALLREGSVSRAASRLFLSQPAVSASLKRLREVFGDPLFTRTSHGIVPTPRALALAPRVEAVLSEMHKLMSLEQAFDPATSDRILRITGSDHTCRVMLPLLCAELTRLGSRMRLSWELADYGRLTERLRRGDVDVGLHPRLSPASGVESTLLYGDSYVAVARHGHPALETQPISLDAFCNAPHVVLGQTRSVLDDTVDQALARKGRQRLVQAAVSTFSQMVELMCGDAHSALIAVFPRRVAQHYAAQLASAALPVELPDYRLYVCWAERSNADPAVLWLRDEILRHGRAMA</sequence>
<comment type="caution">
    <text evidence="6">The sequence shown here is derived from an EMBL/GenBank/DDBJ whole genome shotgun (WGS) entry which is preliminary data.</text>
</comment>
<dbReference type="EMBL" id="JACHLK010000037">
    <property type="protein sequence ID" value="MBB6564329.1"/>
    <property type="molecule type" value="Genomic_DNA"/>
</dbReference>
<dbReference type="InterPro" id="IPR036390">
    <property type="entry name" value="WH_DNA-bd_sf"/>
</dbReference>
<evidence type="ECO:0000256" key="2">
    <source>
        <dbReference type="ARBA" id="ARBA00023015"/>
    </source>
</evidence>
<keyword evidence="7" id="KW-1185">Reference proteome</keyword>
<feature type="domain" description="HTH lysR-type" evidence="5">
    <location>
        <begin position="9"/>
        <end position="66"/>
    </location>
</feature>
<keyword evidence="3 6" id="KW-0238">DNA-binding</keyword>
<evidence type="ECO:0000313" key="7">
    <source>
        <dbReference type="Proteomes" id="UP000575083"/>
    </source>
</evidence>
<dbReference type="Gene3D" id="3.40.190.10">
    <property type="entry name" value="Periplasmic binding protein-like II"/>
    <property type="match status" value="2"/>
</dbReference>
<reference evidence="6 7" key="1">
    <citation type="submission" date="2020-08" db="EMBL/GenBank/DDBJ databases">
        <title>Functional genomics of gut bacteria from endangered species of beetles.</title>
        <authorList>
            <person name="Carlos-Shanley C."/>
        </authorList>
    </citation>
    <scope>NUCLEOTIDE SEQUENCE [LARGE SCALE GENOMIC DNA]</scope>
    <source>
        <strain evidence="6 7">S00198</strain>
    </source>
</reference>
<accession>A0A7X0UDR3</accession>